<proteinExistence type="predicted"/>
<protein>
    <submittedName>
        <fullName evidence="3">SGNH hydrolase</fullName>
    </submittedName>
</protein>
<evidence type="ECO:0000256" key="1">
    <source>
        <dbReference type="SAM" id="SignalP"/>
    </source>
</evidence>
<feature type="chain" id="PRO_5025404308" evidence="1">
    <location>
        <begin position="18"/>
        <end position="139"/>
    </location>
</feature>
<dbReference type="PANTHER" id="PTHR43695">
    <property type="entry name" value="PUTATIVE (AFU_ORTHOLOGUE AFUA_2G17250)-RELATED"/>
    <property type="match status" value="1"/>
</dbReference>
<dbReference type="InterPro" id="IPR036514">
    <property type="entry name" value="SGNH_hydro_sf"/>
</dbReference>
<dbReference type="Gene3D" id="3.40.50.1110">
    <property type="entry name" value="SGNH hydrolase"/>
    <property type="match status" value="1"/>
</dbReference>
<feature type="signal peptide" evidence="1">
    <location>
        <begin position="1"/>
        <end position="17"/>
    </location>
</feature>
<dbReference type="EMBL" id="MU004243">
    <property type="protein sequence ID" value="KAF2664194.1"/>
    <property type="molecule type" value="Genomic_DNA"/>
</dbReference>
<dbReference type="PANTHER" id="PTHR43695:SF2">
    <property type="entry name" value="PUTATIVE (AFU_ORTHOLOGUE AFUA_2G17250)-RELATED"/>
    <property type="match status" value="1"/>
</dbReference>
<keyword evidence="1" id="KW-0732">Signal</keyword>
<evidence type="ECO:0000313" key="4">
    <source>
        <dbReference type="Proteomes" id="UP000799302"/>
    </source>
</evidence>
<keyword evidence="3" id="KW-0378">Hydrolase</keyword>
<organism evidence="3 4">
    <name type="scientific">Microthyrium microscopicum</name>
    <dbReference type="NCBI Taxonomy" id="703497"/>
    <lineage>
        <taxon>Eukaryota</taxon>
        <taxon>Fungi</taxon>
        <taxon>Dikarya</taxon>
        <taxon>Ascomycota</taxon>
        <taxon>Pezizomycotina</taxon>
        <taxon>Dothideomycetes</taxon>
        <taxon>Dothideomycetes incertae sedis</taxon>
        <taxon>Microthyriales</taxon>
        <taxon>Microthyriaceae</taxon>
        <taxon>Microthyrium</taxon>
    </lineage>
</organism>
<dbReference type="SUPFAM" id="SSF52266">
    <property type="entry name" value="SGNH hydrolase"/>
    <property type="match status" value="1"/>
</dbReference>
<dbReference type="AlphaFoldDB" id="A0A6A6TZU8"/>
<dbReference type="GO" id="GO:0016787">
    <property type="term" value="F:hydrolase activity"/>
    <property type="evidence" value="ECO:0007669"/>
    <property type="project" value="UniProtKB-KW"/>
</dbReference>
<dbReference type="OrthoDB" id="5041285at2759"/>
<feature type="domain" description="SGNH hydrolase-type esterase" evidence="2">
    <location>
        <begin position="32"/>
        <end position="134"/>
    </location>
</feature>
<accession>A0A6A6TZU8</accession>
<dbReference type="InterPro" id="IPR037459">
    <property type="entry name" value="RhgT-like"/>
</dbReference>
<dbReference type="Proteomes" id="UP000799302">
    <property type="component" value="Unassembled WGS sequence"/>
</dbReference>
<dbReference type="Pfam" id="PF13472">
    <property type="entry name" value="Lipase_GDSL_2"/>
    <property type="match status" value="1"/>
</dbReference>
<name>A0A6A6TZU8_9PEZI</name>
<dbReference type="InterPro" id="IPR013830">
    <property type="entry name" value="SGNH_hydro"/>
</dbReference>
<gene>
    <name evidence="3" type="ORF">BT63DRAFT_429716</name>
</gene>
<evidence type="ECO:0000313" key="3">
    <source>
        <dbReference type="EMBL" id="KAF2664194.1"/>
    </source>
</evidence>
<reference evidence="3" key="1">
    <citation type="journal article" date="2020" name="Stud. Mycol.">
        <title>101 Dothideomycetes genomes: a test case for predicting lifestyles and emergence of pathogens.</title>
        <authorList>
            <person name="Haridas S."/>
            <person name="Albert R."/>
            <person name="Binder M."/>
            <person name="Bloem J."/>
            <person name="Labutti K."/>
            <person name="Salamov A."/>
            <person name="Andreopoulos B."/>
            <person name="Baker S."/>
            <person name="Barry K."/>
            <person name="Bills G."/>
            <person name="Bluhm B."/>
            <person name="Cannon C."/>
            <person name="Castanera R."/>
            <person name="Culley D."/>
            <person name="Daum C."/>
            <person name="Ezra D."/>
            <person name="Gonzalez J."/>
            <person name="Henrissat B."/>
            <person name="Kuo A."/>
            <person name="Liang C."/>
            <person name="Lipzen A."/>
            <person name="Lutzoni F."/>
            <person name="Magnuson J."/>
            <person name="Mondo S."/>
            <person name="Nolan M."/>
            <person name="Ohm R."/>
            <person name="Pangilinan J."/>
            <person name="Park H.-J."/>
            <person name="Ramirez L."/>
            <person name="Alfaro M."/>
            <person name="Sun H."/>
            <person name="Tritt A."/>
            <person name="Yoshinaga Y."/>
            <person name="Zwiers L.-H."/>
            <person name="Turgeon B."/>
            <person name="Goodwin S."/>
            <person name="Spatafora J."/>
            <person name="Crous P."/>
            <person name="Grigoriev I."/>
        </authorList>
    </citation>
    <scope>NUCLEOTIDE SEQUENCE</scope>
    <source>
        <strain evidence="3">CBS 115976</strain>
    </source>
</reference>
<evidence type="ECO:0000259" key="2">
    <source>
        <dbReference type="Pfam" id="PF13472"/>
    </source>
</evidence>
<sequence length="139" mass="14778">MHLPLTILALLPLLTTAFLLPRQPLPPYFILAGDSTTAKSNGQTGGWGDGFLALLAPPAAGINLGHNGRTTASFRHPDWDNVIAEIKNHTAKASVYVTIQFGHNDKNTERSGVSEAQFRTNLEALAGEVKSAGATPVCF</sequence>
<keyword evidence="4" id="KW-1185">Reference proteome</keyword>